<keyword evidence="9 16" id="KW-0479">Metal-binding</keyword>
<evidence type="ECO:0000256" key="6">
    <source>
        <dbReference type="ARBA" id="ARBA00017157"/>
    </source>
</evidence>
<dbReference type="InterPro" id="IPR054476">
    <property type="entry name" value="Ltn1_N"/>
</dbReference>
<keyword evidence="10" id="KW-0677">Repeat</keyword>
<feature type="compositionally biased region" description="Low complexity" evidence="17">
    <location>
        <begin position="8"/>
        <end position="23"/>
    </location>
</feature>
<comment type="similarity">
    <text evidence="4 16">Belongs to the LTN1 family.</text>
</comment>
<dbReference type="SUPFAM" id="SSF57850">
    <property type="entry name" value="RING/U-box"/>
    <property type="match status" value="1"/>
</dbReference>
<dbReference type="SMART" id="SM00744">
    <property type="entry name" value="RINGv"/>
    <property type="match status" value="1"/>
</dbReference>
<evidence type="ECO:0000256" key="7">
    <source>
        <dbReference type="ARBA" id="ARBA00022490"/>
    </source>
</evidence>
<comment type="function">
    <text evidence="14">E3 ubiquitin-protein ligase component of the ribosome quality control complex (RQC), a ribosome-associated complex that mediates ubiquitination and extraction of incompletely synthesized nascent chains for proteasomal degradation. Mediates ubiquitination of proteins derived from mRNAs lacking stop codons (non-stop proteins) and other translation arrest products induced by poly-lysine sequences and tandem rare codons. Ubiquitination leads to CDC48 recruitment for extraction and degradation of the incomplete translation product. May indirectly play a role in chromatin function and transcription.</text>
</comment>
<dbReference type="Pfam" id="PF13639">
    <property type="entry name" value="zf-RING_2"/>
    <property type="match status" value="1"/>
</dbReference>
<dbReference type="InterPro" id="IPR054478">
    <property type="entry name" value="LTN1_UBC"/>
</dbReference>
<evidence type="ECO:0000313" key="19">
    <source>
        <dbReference type="EMBL" id="KAF2495328.1"/>
    </source>
</evidence>
<evidence type="ECO:0000256" key="16">
    <source>
        <dbReference type="RuleBase" id="RU367090"/>
    </source>
</evidence>
<evidence type="ECO:0000256" key="9">
    <source>
        <dbReference type="ARBA" id="ARBA00022723"/>
    </source>
</evidence>
<dbReference type="InterPro" id="IPR039795">
    <property type="entry name" value="LTN1/Rkr1"/>
</dbReference>
<keyword evidence="13 16" id="KW-0862">Zinc</keyword>
<protein>
    <recommendedName>
        <fullName evidence="6 16">E3 ubiquitin-protein ligase listerin</fullName>
        <ecNumber evidence="5 16">2.3.2.27</ecNumber>
    </recommendedName>
    <alternativeName>
        <fullName evidence="16">RING-type E3 ubiquitin transferase listerin</fullName>
    </alternativeName>
</protein>
<dbReference type="EMBL" id="MU004189">
    <property type="protein sequence ID" value="KAF2495328.1"/>
    <property type="molecule type" value="Genomic_DNA"/>
</dbReference>
<dbReference type="InterPro" id="IPR001841">
    <property type="entry name" value="Znf_RING"/>
</dbReference>
<evidence type="ECO:0000256" key="10">
    <source>
        <dbReference type="ARBA" id="ARBA00022737"/>
    </source>
</evidence>
<dbReference type="InterPro" id="IPR011989">
    <property type="entry name" value="ARM-like"/>
</dbReference>
<dbReference type="Proteomes" id="UP000799750">
    <property type="component" value="Unassembled WGS sequence"/>
</dbReference>
<comment type="subunit">
    <text evidence="16">Component of the ribosome quality control complex (RQC).</text>
</comment>
<dbReference type="Gene3D" id="3.30.40.10">
    <property type="entry name" value="Zinc/RING finger domain, C3HC4 (zinc finger)"/>
    <property type="match status" value="1"/>
</dbReference>
<evidence type="ECO:0000256" key="4">
    <source>
        <dbReference type="ARBA" id="ARBA00007997"/>
    </source>
</evidence>
<feature type="region of interest" description="Disordered" evidence="17">
    <location>
        <begin position="1"/>
        <end position="23"/>
    </location>
</feature>
<keyword evidence="11 15" id="KW-0863">Zinc-finger</keyword>
<dbReference type="GO" id="GO:0072344">
    <property type="term" value="P:rescue of stalled ribosome"/>
    <property type="evidence" value="ECO:0007669"/>
    <property type="project" value="UniProtKB-UniRule"/>
</dbReference>
<dbReference type="Pfam" id="PF22999">
    <property type="entry name" value="LTN1_E3_ligase_6th"/>
    <property type="match status" value="1"/>
</dbReference>
<dbReference type="FunFam" id="3.30.40.10:FF:000038">
    <property type="entry name" value="E3 ubiquitin-protein ligase listerin"/>
    <property type="match status" value="1"/>
</dbReference>
<dbReference type="Pfam" id="PF23280">
    <property type="entry name" value="TPR_26"/>
    <property type="match status" value="1"/>
</dbReference>
<dbReference type="GO" id="GO:1990112">
    <property type="term" value="C:RQC complex"/>
    <property type="evidence" value="ECO:0007669"/>
    <property type="project" value="UniProtKB-UniRule"/>
</dbReference>
<evidence type="ECO:0000256" key="1">
    <source>
        <dbReference type="ARBA" id="ARBA00000900"/>
    </source>
</evidence>
<comment type="subcellular location">
    <subcellularLocation>
        <location evidence="2">Cytoplasm</location>
        <location evidence="2">Cytosol</location>
    </subcellularLocation>
</comment>
<evidence type="ECO:0000256" key="12">
    <source>
        <dbReference type="ARBA" id="ARBA00022786"/>
    </source>
</evidence>
<reference evidence="19" key="1">
    <citation type="journal article" date="2020" name="Stud. Mycol.">
        <title>101 Dothideomycetes genomes: a test case for predicting lifestyles and emergence of pathogens.</title>
        <authorList>
            <person name="Haridas S."/>
            <person name="Albert R."/>
            <person name="Binder M."/>
            <person name="Bloem J."/>
            <person name="Labutti K."/>
            <person name="Salamov A."/>
            <person name="Andreopoulos B."/>
            <person name="Baker S."/>
            <person name="Barry K."/>
            <person name="Bills G."/>
            <person name="Bluhm B."/>
            <person name="Cannon C."/>
            <person name="Castanera R."/>
            <person name="Culley D."/>
            <person name="Daum C."/>
            <person name="Ezra D."/>
            <person name="Gonzalez J."/>
            <person name="Henrissat B."/>
            <person name="Kuo A."/>
            <person name="Liang C."/>
            <person name="Lipzen A."/>
            <person name="Lutzoni F."/>
            <person name="Magnuson J."/>
            <person name="Mondo S."/>
            <person name="Nolan M."/>
            <person name="Ohm R."/>
            <person name="Pangilinan J."/>
            <person name="Park H.-J."/>
            <person name="Ramirez L."/>
            <person name="Alfaro M."/>
            <person name="Sun H."/>
            <person name="Tritt A."/>
            <person name="Yoshinaga Y."/>
            <person name="Zwiers L.-H."/>
            <person name="Turgeon B."/>
            <person name="Goodwin S."/>
            <person name="Spatafora J."/>
            <person name="Crous P."/>
            <person name="Grigoriev I."/>
        </authorList>
    </citation>
    <scope>NUCLEOTIDE SEQUENCE</scope>
    <source>
        <strain evidence="19">CBS 269.34</strain>
    </source>
</reference>
<dbReference type="SMART" id="SM00184">
    <property type="entry name" value="RING"/>
    <property type="match status" value="1"/>
</dbReference>
<evidence type="ECO:0000259" key="18">
    <source>
        <dbReference type="PROSITE" id="PS50089"/>
    </source>
</evidence>
<dbReference type="InterPro" id="IPR016024">
    <property type="entry name" value="ARM-type_fold"/>
</dbReference>
<evidence type="ECO:0000256" key="11">
    <source>
        <dbReference type="ARBA" id="ARBA00022771"/>
    </source>
</evidence>
<comment type="function">
    <text evidence="16">E3 ubiquitin-protein ligase. Component of the ribosome quality control complex (RQC), a ribosome-associated complex that mediates ubiquitination and extraction of incompletely synthesized nascent chains for proteasomal degradation.</text>
</comment>
<evidence type="ECO:0000256" key="15">
    <source>
        <dbReference type="PROSITE-ProRule" id="PRU00175"/>
    </source>
</evidence>
<dbReference type="UniPathway" id="UPA00143"/>
<dbReference type="OrthoDB" id="6108at2759"/>
<gene>
    <name evidence="19" type="ORF">BU16DRAFT_462001</name>
</gene>
<evidence type="ECO:0000256" key="14">
    <source>
        <dbReference type="ARBA" id="ARBA00055150"/>
    </source>
</evidence>
<dbReference type="PROSITE" id="PS50089">
    <property type="entry name" value="ZF_RING_2"/>
    <property type="match status" value="1"/>
</dbReference>
<feature type="domain" description="RING-type" evidence="18">
    <location>
        <begin position="1580"/>
        <end position="1626"/>
    </location>
</feature>
<dbReference type="GO" id="GO:0016567">
    <property type="term" value="P:protein ubiquitination"/>
    <property type="evidence" value="ECO:0007669"/>
    <property type="project" value="UniProtKB-UniPathway"/>
</dbReference>
<dbReference type="GO" id="GO:0043023">
    <property type="term" value="F:ribosomal large subunit binding"/>
    <property type="evidence" value="ECO:0007669"/>
    <property type="project" value="TreeGrafter"/>
</dbReference>
<organism evidence="19 20">
    <name type="scientific">Lophium mytilinum</name>
    <dbReference type="NCBI Taxonomy" id="390894"/>
    <lineage>
        <taxon>Eukaryota</taxon>
        <taxon>Fungi</taxon>
        <taxon>Dikarya</taxon>
        <taxon>Ascomycota</taxon>
        <taxon>Pezizomycotina</taxon>
        <taxon>Dothideomycetes</taxon>
        <taxon>Pleosporomycetidae</taxon>
        <taxon>Mytilinidiales</taxon>
        <taxon>Mytilinidiaceae</taxon>
        <taxon>Lophium</taxon>
    </lineage>
</organism>
<comment type="pathway">
    <text evidence="3 16">Protein modification; protein ubiquitination.</text>
</comment>
<dbReference type="GO" id="GO:0005829">
    <property type="term" value="C:cytosol"/>
    <property type="evidence" value="ECO:0007669"/>
    <property type="project" value="UniProtKB-SubCell"/>
</dbReference>
<keyword evidence="7" id="KW-0963">Cytoplasm</keyword>
<evidence type="ECO:0000256" key="8">
    <source>
        <dbReference type="ARBA" id="ARBA00022679"/>
    </source>
</evidence>
<dbReference type="EC" id="2.3.2.27" evidence="5 16"/>
<accession>A0A6A6QS31</accession>
<evidence type="ECO:0000313" key="20">
    <source>
        <dbReference type="Proteomes" id="UP000799750"/>
    </source>
</evidence>
<dbReference type="InterPro" id="IPR057030">
    <property type="entry name" value="TPR_Rkr-1"/>
</dbReference>
<keyword evidence="8 16" id="KW-0808">Transferase</keyword>
<dbReference type="GO" id="GO:0008270">
    <property type="term" value="F:zinc ion binding"/>
    <property type="evidence" value="ECO:0007669"/>
    <property type="project" value="UniProtKB-KW"/>
</dbReference>
<name>A0A6A6QS31_9PEZI</name>
<dbReference type="InterPro" id="IPR013083">
    <property type="entry name" value="Znf_RING/FYVE/PHD"/>
</dbReference>
<dbReference type="InterPro" id="IPR011016">
    <property type="entry name" value="Znf_RING-CH"/>
</dbReference>
<keyword evidence="12 16" id="KW-0833">Ubl conjugation pathway</keyword>
<dbReference type="PANTHER" id="PTHR12389:SF0">
    <property type="entry name" value="E3 UBIQUITIN-PROTEIN LIGASE LISTERIN"/>
    <property type="match status" value="1"/>
</dbReference>
<evidence type="ECO:0000256" key="3">
    <source>
        <dbReference type="ARBA" id="ARBA00004906"/>
    </source>
</evidence>
<keyword evidence="20" id="KW-1185">Reference proteome</keyword>
<dbReference type="Pfam" id="PF23009">
    <property type="entry name" value="UBC_like"/>
    <property type="match status" value="1"/>
</dbReference>
<evidence type="ECO:0000256" key="2">
    <source>
        <dbReference type="ARBA" id="ARBA00004514"/>
    </source>
</evidence>
<dbReference type="InterPro" id="IPR039804">
    <property type="entry name" value="RING-CH-C4HC3_LTN1"/>
</dbReference>
<dbReference type="Gene3D" id="1.25.10.10">
    <property type="entry name" value="Leucine-rich Repeat Variant"/>
    <property type="match status" value="1"/>
</dbReference>
<dbReference type="GO" id="GO:0061630">
    <property type="term" value="F:ubiquitin protein ligase activity"/>
    <property type="evidence" value="ECO:0007669"/>
    <property type="project" value="UniProtKB-UniRule"/>
</dbReference>
<evidence type="ECO:0000256" key="5">
    <source>
        <dbReference type="ARBA" id="ARBA00012483"/>
    </source>
</evidence>
<dbReference type="CDD" id="cd16491">
    <property type="entry name" value="RING-CH-C4HC3_LTN1"/>
    <property type="match status" value="1"/>
</dbReference>
<dbReference type="GO" id="GO:1990116">
    <property type="term" value="P:ribosome-associated ubiquitin-dependent protein catabolic process"/>
    <property type="evidence" value="ECO:0007669"/>
    <property type="project" value="UniProtKB-UniRule"/>
</dbReference>
<dbReference type="SUPFAM" id="SSF48371">
    <property type="entry name" value="ARM repeat"/>
    <property type="match status" value="1"/>
</dbReference>
<sequence>MSKRQVKAQASSSRAASSAFGSGFGAASATAFGASSSPLSYISEPPDLSAISDPNVVVAFKNLSKKDSTTKAKALEDLQTHILSVGGQVEDGILEAWIKTFPRTSIDSSRRVRQLAQSLQGQICAAAGKRIAKYMPKAVGAWLCGLYDNDRSVVKATQESIKLVFSTPEKLHSLRKAYQQPILEYCRYAIDNETALTLSDERTVSPDDAEGKYCRVIAACIAVIGSLLTDLKPEDSTKYQSDYDAVLGDQKVWEFATYEDASVRRSTHRFLRTCLLRQKSSLTSHLRILSKSYLYQGLSSDQTGSAYEYVETVVLLTESFPLLWTDHYSGKKTATQKFQHFLKRGSQSGPREFWDGVARLFTLLPEPLLPTTLAGAVDLLGAMHNGIIKKDEPRANLTAAFSAYVHAALIVCNLLPKDDQHNLMSEMVLPIFSQYLRPSPEQSQWAIPGPNGPKIIGKAMVSGILPSILQEEWPKYAKLLIEDIQVSAPEQSKDFEKSHNALIQQAARLAGLQAYALDHDSSGLSRPVLSSATALVVSASIDVLKSRQGKPYGAAGVVAEILRLCGSLVFGKEHCKDELMSFVHDDLPSLFISPSCSQLADILYACKDQAAFEDSWKATLKAVLGSLDSPPKLEALRHLLTSPKVPTDFNLASSNAELQTYLNAKVHSALEGSSDWLFIGQLLPSPSTAIATETADDILSSMTKSLSIASATSNALEGFQKVTKLNPLLLKRFIPTPEGSELLRSLLLLAESTDDQIAQAASDVNNSIHSILTRGSDGVNSQQSMFDVIQNGLKEVSRASVSVNTLVELATKIWEAEDSVSPPRDVADGLLPDGSAWTAALAPFLDVQPRASLSITNVLGGTSYLVPSSSSQEAFSKTYPRDGDGFSAAFRIASYTSRVLCETSLFEHIAIGRQEEIYRLTALTVQLIEDNLALAGSNNLWAQYTPEVENVVILSLEDARNFLNNQIKTNGTWWDEDSAGSASFLKSALASLQADSEETLSSSYYSARAISMLITELIEIHGWNSQRTPNLQTALKGLRKSKSPFYPAAFLTGYSLPLSTTKSSTRLCNEYVADITGLDIAEKSEEGLRHLVMLNLILHNHEDVGEGIAKQRAIFFVKHVIPWLEDHSVSLSIRAEVCRSLTSLLPLMSDIYGSHWGEILNCLADQWSLPREIDDRGSNSDATIPFIHASLKLYVILRSLKGSEEPNDDLVDAWKDSEENVARGLINLLKHSQHFPDDFHQPLKIVNELLARQISKIPLQHLNETEELFPLLYVESQPVQQAAFDILHQKIPVAQEQISIDAVLDKSTARLPEELLSLILEAPTLESLANASFERNMPLLLRGYLLSWLLVFDHMQHASYKVKTDYIEHIKEGDYLPGLLDFTFDFLGHARGKPVDVAKLDVTTYTPDVEPPERDAQWLLTHIYYLCLTHMPSLAKTWWIDCKSRQKVIAVESWTEKFVPLHISPHVITTALAAVSAWSAAQPADDEPLLLKISPRAREVTAGYEVDEQTMRIRIALPPTYPLHPALVEGLNRVAVDEKKWQSWLRSAQGVIAFSNGNLVDGLTAWRRNVVGALKGQSECAICYSIIGADKQLPSKRCSTCKNLFHASCLFKWFKTSNASSCPLCRNAFNYG</sequence>
<dbReference type="Pfam" id="PF22958">
    <property type="entry name" value="Ltn1_1st"/>
    <property type="match status" value="1"/>
</dbReference>
<evidence type="ECO:0000256" key="17">
    <source>
        <dbReference type="SAM" id="MobiDB-lite"/>
    </source>
</evidence>
<proteinExistence type="inferred from homology"/>
<dbReference type="SMART" id="SM01197">
    <property type="entry name" value="FANCL_C"/>
    <property type="match status" value="1"/>
</dbReference>
<dbReference type="PANTHER" id="PTHR12389">
    <property type="entry name" value="ZINC FINGER PROTEIN 294"/>
    <property type="match status" value="1"/>
</dbReference>
<comment type="catalytic activity">
    <reaction evidence="1 16">
        <text>S-ubiquitinyl-[E2 ubiquitin-conjugating enzyme]-L-cysteine + [acceptor protein]-L-lysine = [E2 ubiquitin-conjugating enzyme]-L-cysteine + N(6)-ubiquitinyl-[acceptor protein]-L-lysine.</text>
        <dbReference type="EC" id="2.3.2.27"/>
    </reaction>
</comment>
<dbReference type="InterPro" id="IPR054477">
    <property type="entry name" value="LTN1_E3_ligase_6th"/>
</dbReference>
<evidence type="ECO:0000256" key="13">
    <source>
        <dbReference type="ARBA" id="ARBA00022833"/>
    </source>
</evidence>